<reference evidence="4 5" key="1">
    <citation type="submission" date="2014-10" db="EMBL/GenBank/DDBJ databases">
        <title>Draft genome of the hookworm Ancylostoma caninum.</title>
        <authorList>
            <person name="Mitreva M."/>
        </authorList>
    </citation>
    <scope>NUCLEOTIDE SEQUENCE [LARGE SCALE GENOMIC DNA]</scope>
    <source>
        <strain evidence="4 5">Baltimore</strain>
    </source>
</reference>
<feature type="disulfide bond" evidence="1">
    <location>
        <begin position="94"/>
        <end position="103"/>
    </location>
</feature>
<dbReference type="EMBL" id="JOJR01000435">
    <property type="protein sequence ID" value="RCN37891.1"/>
    <property type="molecule type" value="Genomic_DNA"/>
</dbReference>
<keyword evidence="1" id="KW-0245">EGF-like domain</keyword>
<evidence type="ECO:0000256" key="2">
    <source>
        <dbReference type="SAM" id="SignalP"/>
    </source>
</evidence>
<feature type="chain" id="PRO_5016827973" evidence="2">
    <location>
        <begin position="17"/>
        <end position="160"/>
    </location>
</feature>
<evidence type="ECO:0000256" key="1">
    <source>
        <dbReference type="PROSITE-ProRule" id="PRU00076"/>
    </source>
</evidence>
<keyword evidence="2" id="KW-0732">Signal</keyword>
<evidence type="ECO:0000259" key="3">
    <source>
        <dbReference type="PROSITE" id="PS50026"/>
    </source>
</evidence>
<dbReference type="OrthoDB" id="283575at2759"/>
<dbReference type="Proteomes" id="UP000252519">
    <property type="component" value="Unassembled WGS sequence"/>
</dbReference>
<dbReference type="SMART" id="SM00181">
    <property type="entry name" value="EGF"/>
    <property type="match status" value="2"/>
</dbReference>
<accession>A0A368G0C3</accession>
<dbReference type="PROSITE" id="PS50026">
    <property type="entry name" value="EGF_3"/>
    <property type="match status" value="1"/>
</dbReference>
<feature type="domain" description="EGF-like" evidence="3">
    <location>
        <begin position="70"/>
        <end position="104"/>
    </location>
</feature>
<dbReference type="STRING" id="29170.A0A368G0C3"/>
<dbReference type="SUPFAM" id="SSF57196">
    <property type="entry name" value="EGF/Laminin"/>
    <property type="match status" value="1"/>
</dbReference>
<protein>
    <submittedName>
        <fullName evidence="4">EGF-like domain protein</fullName>
    </submittedName>
</protein>
<sequence length="160" mass="17465">MVLLIILVSSFRQHACVVMDSLVPTVRLMCARRCRVNMVAVVVRTGQKPSVIACLRTPVFCANRDTILKAVAFCDPPCANGECVIRDDKVNCECKQGFTGTVCNVVDVCFGDAVCSLFGEQAKCVIDEASYTPISSTLYNATYECRCPHPVDGGESFCFF</sequence>
<comment type="caution">
    <text evidence="4">The sequence shown here is derived from an EMBL/GenBank/DDBJ whole genome shotgun (WGS) entry which is preliminary data.</text>
</comment>
<gene>
    <name evidence="4" type="ORF">ANCCAN_16194</name>
</gene>
<organism evidence="4 5">
    <name type="scientific">Ancylostoma caninum</name>
    <name type="common">Dog hookworm</name>
    <dbReference type="NCBI Taxonomy" id="29170"/>
    <lineage>
        <taxon>Eukaryota</taxon>
        <taxon>Metazoa</taxon>
        <taxon>Ecdysozoa</taxon>
        <taxon>Nematoda</taxon>
        <taxon>Chromadorea</taxon>
        <taxon>Rhabditida</taxon>
        <taxon>Rhabditina</taxon>
        <taxon>Rhabditomorpha</taxon>
        <taxon>Strongyloidea</taxon>
        <taxon>Ancylostomatidae</taxon>
        <taxon>Ancylostomatinae</taxon>
        <taxon>Ancylostoma</taxon>
    </lineage>
</organism>
<feature type="signal peptide" evidence="2">
    <location>
        <begin position="1"/>
        <end position="16"/>
    </location>
</feature>
<evidence type="ECO:0000313" key="5">
    <source>
        <dbReference type="Proteomes" id="UP000252519"/>
    </source>
</evidence>
<dbReference type="PROSITE" id="PS01186">
    <property type="entry name" value="EGF_2"/>
    <property type="match status" value="1"/>
</dbReference>
<comment type="caution">
    <text evidence="1">Lacks conserved residue(s) required for the propagation of feature annotation.</text>
</comment>
<name>A0A368G0C3_ANCCA</name>
<dbReference type="PROSITE" id="PS00022">
    <property type="entry name" value="EGF_1"/>
    <property type="match status" value="1"/>
</dbReference>
<evidence type="ECO:0000313" key="4">
    <source>
        <dbReference type="EMBL" id="RCN37891.1"/>
    </source>
</evidence>
<proteinExistence type="predicted"/>
<dbReference type="AlphaFoldDB" id="A0A368G0C3"/>
<keyword evidence="1" id="KW-1015">Disulfide bond</keyword>
<keyword evidence="5" id="KW-1185">Reference proteome</keyword>
<dbReference type="InterPro" id="IPR000742">
    <property type="entry name" value="EGF"/>
</dbReference>
<dbReference type="Gene3D" id="2.10.25.10">
    <property type="entry name" value="Laminin"/>
    <property type="match status" value="1"/>
</dbReference>